<dbReference type="Proteomes" id="UP000584374">
    <property type="component" value="Unassembled WGS sequence"/>
</dbReference>
<keyword evidence="2" id="KW-1185">Reference proteome</keyword>
<reference evidence="1 2" key="1">
    <citation type="submission" date="2020-08" db="EMBL/GenBank/DDBJ databases">
        <title>Sequencing the genomes of 1000 actinobacteria strains.</title>
        <authorList>
            <person name="Klenk H.-P."/>
        </authorList>
    </citation>
    <scope>NUCLEOTIDE SEQUENCE [LARGE SCALE GENOMIC DNA]</scope>
    <source>
        <strain evidence="1 2">DSM 45584</strain>
    </source>
</reference>
<organism evidence="1 2">
    <name type="scientific">Saccharopolyspora phatthalungensis</name>
    <dbReference type="NCBI Taxonomy" id="664693"/>
    <lineage>
        <taxon>Bacteria</taxon>
        <taxon>Bacillati</taxon>
        <taxon>Actinomycetota</taxon>
        <taxon>Actinomycetes</taxon>
        <taxon>Pseudonocardiales</taxon>
        <taxon>Pseudonocardiaceae</taxon>
        <taxon>Saccharopolyspora</taxon>
    </lineage>
</organism>
<proteinExistence type="predicted"/>
<name>A0A840QEN6_9PSEU</name>
<evidence type="ECO:0000313" key="2">
    <source>
        <dbReference type="Proteomes" id="UP000584374"/>
    </source>
</evidence>
<dbReference type="AlphaFoldDB" id="A0A840QEN6"/>
<accession>A0A840QEN6</accession>
<sequence>MTSALNRDVSAGAQITAAGLAISAALRSSSTCRSVLTGIATSPGLQRPQERPDEVDAVRQGQQYPVAWHQPGLQQRGGGTPGPLVNVAVRILEAIRDIGGPVRPVVAFGQRGQSFDEIPEHRRLISLRKLAGDLNREMRVGFCPGALHPRRTRQRVSKRRLVRNDDC</sequence>
<gene>
    <name evidence="1" type="ORF">BJ970_005919</name>
</gene>
<comment type="caution">
    <text evidence="1">The sequence shown here is derived from an EMBL/GenBank/DDBJ whole genome shotgun (WGS) entry which is preliminary data.</text>
</comment>
<protein>
    <submittedName>
        <fullName evidence="1">Uncharacterized protein</fullName>
    </submittedName>
</protein>
<dbReference type="EMBL" id="JACHIW010000002">
    <property type="protein sequence ID" value="MBB5158320.1"/>
    <property type="molecule type" value="Genomic_DNA"/>
</dbReference>
<evidence type="ECO:0000313" key="1">
    <source>
        <dbReference type="EMBL" id="MBB5158320.1"/>
    </source>
</evidence>